<protein>
    <recommendedName>
        <fullName evidence="3">Peptidase MA superfamily</fullName>
    </recommendedName>
</protein>
<keyword evidence="2" id="KW-1185">Reference proteome</keyword>
<organism evidence="1 2">
    <name type="scientific">Micromonospora sonneratiae</name>
    <dbReference type="NCBI Taxonomy" id="1184706"/>
    <lineage>
        <taxon>Bacteria</taxon>
        <taxon>Bacillati</taxon>
        <taxon>Actinomycetota</taxon>
        <taxon>Actinomycetes</taxon>
        <taxon>Micromonosporales</taxon>
        <taxon>Micromonosporaceae</taxon>
        <taxon>Micromonospora</taxon>
    </lineage>
</organism>
<proteinExistence type="predicted"/>
<evidence type="ECO:0008006" key="3">
    <source>
        <dbReference type="Google" id="ProtNLM"/>
    </source>
</evidence>
<dbReference type="PROSITE" id="PS51257">
    <property type="entry name" value="PROKAR_LIPOPROTEIN"/>
    <property type="match status" value="1"/>
</dbReference>
<dbReference type="EMBL" id="JBHTMP010000070">
    <property type="protein sequence ID" value="MFD1325202.1"/>
    <property type="molecule type" value="Genomic_DNA"/>
</dbReference>
<evidence type="ECO:0000313" key="2">
    <source>
        <dbReference type="Proteomes" id="UP001597260"/>
    </source>
</evidence>
<dbReference type="Proteomes" id="UP001597260">
    <property type="component" value="Unassembled WGS sequence"/>
</dbReference>
<sequence>MRQQQRGAGICGGWSRRSLLLSTGLLVAGCSKPERPKLQDQGSQSTGEPTAQGLQALLNQRAEALQKGDEAAFLVDLDQNNGKLVEQQKLLFTNLRKLKLTTFQYIASQANDRPEGEVHRFMPVHEVVQLTADAGPGGVAPATSYRYSVVRRDGRLVITEILPVTKENAEELNAYNSLPGNAPWHLTPLTVQYVDNACLIGDGSVSDLQRYADAARGEIQHVESLWGDRLRFPGYVLFLTRDEENFKKWYSLGSASNFKPEVEGFQIPQYGVRQNGDIYNGQYAGSRVVVNLRTIANFNDDPRRVIRHEFAHSIGSRATTLSPGGWVLGAPTWAVEGFARWTEQINERPFIGSRVAAGAFKGRLPTSKDFYGKESAFNYALSSTVFYFVERRKGRSAAVELYASVIKYNDTEGQPMAEAPIFNAICKRVLGMTSSAFIQQWASFVRNGA</sequence>
<gene>
    <name evidence="1" type="ORF">ACFQ4H_29355</name>
</gene>
<dbReference type="RefSeq" id="WP_377577135.1">
    <property type="nucleotide sequence ID" value="NZ_JBHTMP010000070.1"/>
</dbReference>
<name>A0ABW3YP17_9ACTN</name>
<evidence type="ECO:0000313" key="1">
    <source>
        <dbReference type="EMBL" id="MFD1325202.1"/>
    </source>
</evidence>
<accession>A0ABW3YP17</accession>
<comment type="caution">
    <text evidence="1">The sequence shown here is derived from an EMBL/GenBank/DDBJ whole genome shotgun (WGS) entry which is preliminary data.</text>
</comment>
<reference evidence="2" key="1">
    <citation type="journal article" date="2019" name="Int. J. Syst. Evol. Microbiol.">
        <title>The Global Catalogue of Microorganisms (GCM) 10K type strain sequencing project: providing services to taxonomists for standard genome sequencing and annotation.</title>
        <authorList>
            <consortium name="The Broad Institute Genomics Platform"/>
            <consortium name="The Broad Institute Genome Sequencing Center for Infectious Disease"/>
            <person name="Wu L."/>
            <person name="Ma J."/>
        </authorList>
    </citation>
    <scope>NUCLEOTIDE SEQUENCE [LARGE SCALE GENOMIC DNA]</scope>
    <source>
        <strain evidence="2">JCM 31037</strain>
    </source>
</reference>